<keyword evidence="7" id="KW-0902">Two-component regulatory system</keyword>
<accession>A0A1M6D6R9</accession>
<evidence type="ECO:0000256" key="6">
    <source>
        <dbReference type="ARBA" id="ARBA00022777"/>
    </source>
</evidence>
<dbReference type="CDD" id="cd06225">
    <property type="entry name" value="HAMP"/>
    <property type="match status" value="1"/>
</dbReference>
<evidence type="ECO:0000256" key="2">
    <source>
        <dbReference type="ARBA" id="ARBA00004370"/>
    </source>
</evidence>
<keyword evidence="8" id="KW-0472">Membrane</keyword>
<keyword evidence="8" id="KW-1133">Transmembrane helix</keyword>
<gene>
    <name evidence="11" type="ORF">SAMN02745975_00399</name>
</gene>
<evidence type="ECO:0000256" key="4">
    <source>
        <dbReference type="ARBA" id="ARBA00022553"/>
    </source>
</evidence>
<dbReference type="STRING" id="1121919.SAMN02745975_00399"/>
<keyword evidence="6 11" id="KW-0418">Kinase</keyword>
<evidence type="ECO:0000256" key="7">
    <source>
        <dbReference type="ARBA" id="ARBA00023012"/>
    </source>
</evidence>
<evidence type="ECO:0000256" key="1">
    <source>
        <dbReference type="ARBA" id="ARBA00000085"/>
    </source>
</evidence>
<dbReference type="SUPFAM" id="SSF47384">
    <property type="entry name" value="Homodimeric domain of signal transducing histidine kinase"/>
    <property type="match status" value="1"/>
</dbReference>
<dbReference type="Pfam" id="PF00672">
    <property type="entry name" value="HAMP"/>
    <property type="match status" value="1"/>
</dbReference>
<evidence type="ECO:0000259" key="9">
    <source>
        <dbReference type="PROSITE" id="PS50109"/>
    </source>
</evidence>
<dbReference type="InterPro" id="IPR050351">
    <property type="entry name" value="BphY/WalK/GraS-like"/>
</dbReference>
<dbReference type="PROSITE" id="PS50109">
    <property type="entry name" value="HIS_KIN"/>
    <property type="match status" value="1"/>
</dbReference>
<keyword evidence="12" id="KW-1185">Reference proteome</keyword>
<dbReference type="PANTHER" id="PTHR45453">
    <property type="entry name" value="PHOSPHATE REGULON SENSOR PROTEIN PHOR"/>
    <property type="match status" value="1"/>
</dbReference>
<name>A0A1M6D6R9_9FIRM</name>
<dbReference type="InterPro" id="IPR003660">
    <property type="entry name" value="HAMP_dom"/>
</dbReference>
<evidence type="ECO:0000313" key="11">
    <source>
        <dbReference type="EMBL" id="SHI68926.1"/>
    </source>
</evidence>
<dbReference type="EC" id="2.7.13.3" evidence="3"/>
<dbReference type="Gene3D" id="1.10.287.130">
    <property type="match status" value="1"/>
</dbReference>
<dbReference type="SMART" id="SM00387">
    <property type="entry name" value="HATPase_c"/>
    <property type="match status" value="1"/>
</dbReference>
<evidence type="ECO:0000259" key="10">
    <source>
        <dbReference type="PROSITE" id="PS50885"/>
    </source>
</evidence>
<keyword evidence="8" id="KW-0812">Transmembrane</keyword>
<dbReference type="InterPro" id="IPR036890">
    <property type="entry name" value="HATPase_C_sf"/>
</dbReference>
<organism evidence="11 12">
    <name type="scientific">Geosporobacter subterraneus DSM 17957</name>
    <dbReference type="NCBI Taxonomy" id="1121919"/>
    <lineage>
        <taxon>Bacteria</taxon>
        <taxon>Bacillati</taxon>
        <taxon>Bacillota</taxon>
        <taxon>Clostridia</taxon>
        <taxon>Peptostreptococcales</taxon>
        <taxon>Thermotaleaceae</taxon>
        <taxon>Geosporobacter</taxon>
    </lineage>
</organism>
<dbReference type="CDD" id="cd00082">
    <property type="entry name" value="HisKA"/>
    <property type="match status" value="1"/>
</dbReference>
<dbReference type="InterPro" id="IPR003594">
    <property type="entry name" value="HATPase_dom"/>
</dbReference>
<keyword evidence="4" id="KW-0597">Phosphoprotein</keyword>
<dbReference type="PROSITE" id="PS50885">
    <property type="entry name" value="HAMP"/>
    <property type="match status" value="1"/>
</dbReference>
<dbReference type="SUPFAM" id="SSF158472">
    <property type="entry name" value="HAMP domain-like"/>
    <property type="match status" value="1"/>
</dbReference>
<dbReference type="GO" id="GO:0004721">
    <property type="term" value="F:phosphoprotein phosphatase activity"/>
    <property type="evidence" value="ECO:0007669"/>
    <property type="project" value="TreeGrafter"/>
</dbReference>
<reference evidence="12" key="1">
    <citation type="submission" date="2016-11" db="EMBL/GenBank/DDBJ databases">
        <authorList>
            <person name="Varghese N."/>
            <person name="Submissions S."/>
        </authorList>
    </citation>
    <scope>NUCLEOTIDE SEQUENCE [LARGE SCALE GENOMIC DNA]</scope>
    <source>
        <strain evidence="12">DSM 17957</strain>
    </source>
</reference>
<feature type="transmembrane region" description="Helical" evidence="8">
    <location>
        <begin position="12"/>
        <end position="32"/>
    </location>
</feature>
<dbReference type="InterPro" id="IPR036097">
    <property type="entry name" value="HisK_dim/P_sf"/>
</dbReference>
<dbReference type="GO" id="GO:0016036">
    <property type="term" value="P:cellular response to phosphate starvation"/>
    <property type="evidence" value="ECO:0007669"/>
    <property type="project" value="TreeGrafter"/>
</dbReference>
<dbReference type="GO" id="GO:0005886">
    <property type="term" value="C:plasma membrane"/>
    <property type="evidence" value="ECO:0007669"/>
    <property type="project" value="TreeGrafter"/>
</dbReference>
<protein>
    <recommendedName>
        <fullName evidence="3">histidine kinase</fullName>
        <ecNumber evidence="3">2.7.13.3</ecNumber>
    </recommendedName>
</protein>
<sequence>MKTSIGIKLASGFLLTAVLSIVTAGLISNYMIDKRFNQYLKRSHENRIQKVVKTVEDLYSSSEGFAKLDPFEMRRYAVLEDLYIEIRDREGKTIFSSGQGHLIHKKGMGNMMGPMMGRRMTDRVGEYIEEKHSLKHESVIIGTIHIGYFGSWNLTEGDIGFKNTLNQAFALSVAIALLLGLTISIILSKQMTTPLVSITKAANEMKNGNLNIRAEGTVNTLEIEQLARAINYLAESLQQQDMMRKRLTTDMAHEIRTPLTTLQSHIEAMMDGIWEPTVERFESCHEEVLRLKKMSDSLQDLAKLEQAAYPLNKSTFDLSKLLDKIIAAFQAQARKKSIRLLSNIEPGLIVEMDQDKVKQILHNLLSNAYKYSEEKASIEIGLERDSHNIVLTVRDQGAGIDPKDLPYIFERFYRGDLSRNRGTGGAGIGLTIVKGLVDAHGGRITVESERGKGSSFKVFFPIEILLHHEKT</sequence>
<evidence type="ECO:0000256" key="5">
    <source>
        <dbReference type="ARBA" id="ARBA00022679"/>
    </source>
</evidence>
<dbReference type="InterPro" id="IPR005467">
    <property type="entry name" value="His_kinase_dom"/>
</dbReference>
<dbReference type="PRINTS" id="PR00344">
    <property type="entry name" value="BCTRLSENSOR"/>
</dbReference>
<dbReference type="SMART" id="SM00304">
    <property type="entry name" value="HAMP"/>
    <property type="match status" value="1"/>
</dbReference>
<dbReference type="Gene3D" id="3.30.565.10">
    <property type="entry name" value="Histidine kinase-like ATPase, C-terminal domain"/>
    <property type="match status" value="1"/>
</dbReference>
<feature type="domain" description="Histidine kinase" evidence="9">
    <location>
        <begin position="250"/>
        <end position="464"/>
    </location>
</feature>
<dbReference type="SUPFAM" id="SSF55874">
    <property type="entry name" value="ATPase domain of HSP90 chaperone/DNA topoisomerase II/histidine kinase"/>
    <property type="match status" value="1"/>
</dbReference>
<comment type="subcellular location">
    <subcellularLocation>
        <location evidence="2">Membrane</location>
    </subcellularLocation>
</comment>
<dbReference type="AlphaFoldDB" id="A0A1M6D6R9"/>
<evidence type="ECO:0000256" key="3">
    <source>
        <dbReference type="ARBA" id="ARBA00012438"/>
    </source>
</evidence>
<keyword evidence="5" id="KW-0808">Transferase</keyword>
<proteinExistence type="predicted"/>
<dbReference type="CDD" id="cd00075">
    <property type="entry name" value="HATPase"/>
    <property type="match status" value="1"/>
</dbReference>
<evidence type="ECO:0000256" key="8">
    <source>
        <dbReference type="SAM" id="Phobius"/>
    </source>
</evidence>
<feature type="transmembrane region" description="Helical" evidence="8">
    <location>
        <begin position="168"/>
        <end position="187"/>
    </location>
</feature>
<dbReference type="PANTHER" id="PTHR45453:SF1">
    <property type="entry name" value="PHOSPHATE REGULON SENSOR PROTEIN PHOR"/>
    <property type="match status" value="1"/>
</dbReference>
<dbReference type="InterPro" id="IPR003661">
    <property type="entry name" value="HisK_dim/P_dom"/>
</dbReference>
<dbReference type="EMBL" id="FQZV01000005">
    <property type="protein sequence ID" value="SHI68926.1"/>
    <property type="molecule type" value="Genomic_DNA"/>
</dbReference>
<dbReference type="InterPro" id="IPR004358">
    <property type="entry name" value="Sig_transdc_His_kin-like_C"/>
</dbReference>
<dbReference type="SMART" id="SM00388">
    <property type="entry name" value="HisKA"/>
    <property type="match status" value="1"/>
</dbReference>
<evidence type="ECO:0000313" key="12">
    <source>
        <dbReference type="Proteomes" id="UP000184536"/>
    </source>
</evidence>
<comment type="catalytic activity">
    <reaction evidence="1">
        <text>ATP + protein L-histidine = ADP + protein N-phospho-L-histidine.</text>
        <dbReference type="EC" id="2.7.13.3"/>
    </reaction>
</comment>
<dbReference type="Gene3D" id="6.10.340.10">
    <property type="match status" value="1"/>
</dbReference>
<dbReference type="Proteomes" id="UP000184536">
    <property type="component" value="Unassembled WGS sequence"/>
</dbReference>
<dbReference type="FunFam" id="3.30.565.10:FF:000006">
    <property type="entry name" value="Sensor histidine kinase WalK"/>
    <property type="match status" value="1"/>
</dbReference>
<dbReference type="RefSeq" id="WP_110939693.1">
    <property type="nucleotide sequence ID" value="NZ_FQZV01000005.1"/>
</dbReference>
<feature type="domain" description="HAMP" evidence="10">
    <location>
        <begin position="189"/>
        <end position="242"/>
    </location>
</feature>
<dbReference type="OrthoDB" id="9813151at2"/>
<dbReference type="Pfam" id="PF02518">
    <property type="entry name" value="HATPase_c"/>
    <property type="match status" value="1"/>
</dbReference>
<dbReference type="Pfam" id="PF00512">
    <property type="entry name" value="HisKA"/>
    <property type="match status" value="1"/>
</dbReference>
<dbReference type="GO" id="GO:0000155">
    <property type="term" value="F:phosphorelay sensor kinase activity"/>
    <property type="evidence" value="ECO:0007669"/>
    <property type="project" value="InterPro"/>
</dbReference>